<reference evidence="1" key="1">
    <citation type="submission" date="2023-05" db="EMBL/GenBank/DDBJ databases">
        <authorList>
            <person name="Stuckert A."/>
        </authorList>
    </citation>
    <scope>NUCLEOTIDE SEQUENCE</scope>
</reference>
<dbReference type="SUPFAM" id="SSF117281">
    <property type="entry name" value="Kelch motif"/>
    <property type="match status" value="1"/>
</dbReference>
<dbReference type="InterPro" id="IPR015915">
    <property type="entry name" value="Kelch-typ_b-propeller"/>
</dbReference>
<protein>
    <submittedName>
        <fullName evidence="1">Uncharacterized protein</fullName>
    </submittedName>
</protein>
<dbReference type="EMBL" id="CATNWA010014206">
    <property type="protein sequence ID" value="CAI9569020.1"/>
    <property type="molecule type" value="Genomic_DNA"/>
</dbReference>
<evidence type="ECO:0000313" key="1">
    <source>
        <dbReference type="EMBL" id="CAI9569020.1"/>
    </source>
</evidence>
<keyword evidence="2" id="KW-1185">Reference proteome</keyword>
<accession>A0ABN9D8Z6</accession>
<sequence length="128" mass="14124">REDCGRRGGTLACTLYGLNASSKTYRYKEEEWHTASRSGHSAVLLRSDTKKVGYSLYVFGGRESSTVDVIGRWGRDKVLENTEPSSRLTEQLAQLLSSKGAKRTEPKSLRHHSCSVVGPFVVVFGGET</sequence>
<dbReference type="Gene3D" id="2.120.10.80">
    <property type="entry name" value="Kelch-type beta propeller"/>
    <property type="match status" value="1"/>
</dbReference>
<dbReference type="Proteomes" id="UP001162483">
    <property type="component" value="Unassembled WGS sequence"/>
</dbReference>
<feature type="non-terminal residue" evidence="1">
    <location>
        <position position="128"/>
    </location>
</feature>
<organism evidence="1 2">
    <name type="scientific">Staurois parvus</name>
    <dbReference type="NCBI Taxonomy" id="386267"/>
    <lineage>
        <taxon>Eukaryota</taxon>
        <taxon>Metazoa</taxon>
        <taxon>Chordata</taxon>
        <taxon>Craniata</taxon>
        <taxon>Vertebrata</taxon>
        <taxon>Euteleostomi</taxon>
        <taxon>Amphibia</taxon>
        <taxon>Batrachia</taxon>
        <taxon>Anura</taxon>
        <taxon>Neobatrachia</taxon>
        <taxon>Ranoidea</taxon>
        <taxon>Ranidae</taxon>
        <taxon>Staurois</taxon>
    </lineage>
</organism>
<feature type="non-terminal residue" evidence="1">
    <location>
        <position position="1"/>
    </location>
</feature>
<gene>
    <name evidence="1" type="ORF">SPARVUS_LOCUS6854674</name>
</gene>
<dbReference type="PANTHER" id="PTHR47196:SF1">
    <property type="entry name" value="KELCH DOMAIN-CONTAINING PROTEIN 9"/>
    <property type="match status" value="1"/>
</dbReference>
<dbReference type="PANTHER" id="PTHR47196">
    <property type="entry name" value="KELCH DOMAIN-CONTAINING PROTEIN 9"/>
    <property type="match status" value="1"/>
</dbReference>
<comment type="caution">
    <text evidence="1">The sequence shown here is derived from an EMBL/GenBank/DDBJ whole genome shotgun (WGS) entry which is preliminary data.</text>
</comment>
<evidence type="ECO:0000313" key="2">
    <source>
        <dbReference type="Proteomes" id="UP001162483"/>
    </source>
</evidence>
<proteinExistence type="predicted"/>
<dbReference type="InterPro" id="IPR042941">
    <property type="entry name" value="KLDC9"/>
</dbReference>
<name>A0ABN9D8Z6_9NEOB</name>